<sequence length="538" mass="60571">MAASLTEAKRTAFRWIDDNAPWLSAFDLEIWRYAEPAWREYKSARAYVDLLQRHGFAVEVGSGGMPTAFVASWGEGRPILGAYAEYDAVPGNSQEPVPYRKPREGLHPWAAGHTDPHSMLGVAALTGVLAARYAMERHRLKGTLRFFGEPAEKVCGSKPIHAAKGYYDGFDAFIAYHPSYYPKGTNTVAWETHCGSYWSCVFSFECVEPERWIDRSLFPDVGGAHAAARCPGAIDALCLMYTMTKYTKEAMFPHTGSWTLNEFILVAGDATADNLPPRLAQIQYAWRSPSLGIQEQIYRVLANNARRAAQATGCRVSVRWVSKTRVGLPNLTLARLTYDNLELVGPPRYSEEARAFAREIQRNLGLEPMADPFIEDVERVIPPQEYEARLRSALPEWQRNFTSDDYVEYTWHAPTVRLYTARPRLRPPSPDYAYPAWADNALGGRPEIVDPGMFVAGKVVAATLLDLVTYPELLERAWNEFRERTGGGVGGSQWVAPLLPRDFPPPIDLRWPEYITTVRGEEWWIPTPNQAAFSELED</sequence>
<accession>B9KZF9</accession>
<dbReference type="Gene3D" id="3.40.630.10">
    <property type="entry name" value="Zn peptidases"/>
    <property type="match status" value="1"/>
</dbReference>
<dbReference type="SUPFAM" id="SSF53187">
    <property type="entry name" value="Zn-dependent exopeptidases"/>
    <property type="match status" value="1"/>
</dbReference>
<name>B9KZF9_THERP</name>
<dbReference type="OrthoDB" id="9781032at2"/>
<evidence type="ECO:0000313" key="3">
    <source>
        <dbReference type="Proteomes" id="UP000000447"/>
    </source>
</evidence>
<organism evidence="2 3">
    <name type="scientific">Thermomicrobium roseum (strain ATCC 27502 / DSM 5159 / P-2)</name>
    <dbReference type="NCBI Taxonomy" id="309801"/>
    <lineage>
        <taxon>Bacteria</taxon>
        <taxon>Pseudomonadati</taxon>
        <taxon>Thermomicrobiota</taxon>
        <taxon>Thermomicrobia</taxon>
        <taxon>Thermomicrobiales</taxon>
        <taxon>Thermomicrobiaceae</taxon>
        <taxon>Thermomicrobium</taxon>
    </lineage>
</organism>
<protein>
    <submittedName>
        <fullName evidence="2">Peptidase family M20/M25/M40</fullName>
        <ecNumber evidence="2">3.4.-.-</ecNumber>
    </submittedName>
</protein>
<dbReference type="SUPFAM" id="SSF55031">
    <property type="entry name" value="Bacterial exopeptidase dimerisation domain"/>
    <property type="match status" value="1"/>
</dbReference>
<dbReference type="InterPro" id="IPR002933">
    <property type="entry name" value="Peptidase_M20"/>
</dbReference>
<reference evidence="2 3" key="1">
    <citation type="journal article" date="2009" name="PLoS ONE">
        <title>Complete genome sequence of the aerobic CO-oxidizing thermophile Thermomicrobium roseum.</title>
        <authorList>
            <person name="Wu D."/>
            <person name="Raymond J."/>
            <person name="Wu M."/>
            <person name="Chatterji S."/>
            <person name="Ren Q."/>
            <person name="Graham J.E."/>
            <person name="Bryant D.A."/>
            <person name="Robb F."/>
            <person name="Colman A."/>
            <person name="Tallon L.J."/>
            <person name="Badger J.H."/>
            <person name="Madupu R."/>
            <person name="Ward N.L."/>
            <person name="Eisen J.A."/>
        </authorList>
    </citation>
    <scope>NUCLEOTIDE SEQUENCE [LARGE SCALE GENOMIC DNA]</scope>
    <source>
        <strain evidence="3">ATCC 27502 / DSM 5159 / P-2</strain>
    </source>
</reference>
<evidence type="ECO:0000256" key="1">
    <source>
        <dbReference type="ARBA" id="ARBA00022801"/>
    </source>
</evidence>
<dbReference type="Proteomes" id="UP000000447">
    <property type="component" value="Chromosome"/>
</dbReference>
<dbReference type="Gene3D" id="3.30.70.360">
    <property type="match status" value="1"/>
</dbReference>
<dbReference type="HOGENOM" id="CLU_031812_0_1_0"/>
<dbReference type="PANTHER" id="PTHR30575:SF0">
    <property type="entry name" value="XAA-ARG DIPEPTIDASE"/>
    <property type="match status" value="1"/>
</dbReference>
<dbReference type="eggNOG" id="COG1473">
    <property type="taxonomic scope" value="Bacteria"/>
</dbReference>
<dbReference type="GO" id="GO:0016805">
    <property type="term" value="F:dipeptidase activity"/>
    <property type="evidence" value="ECO:0007669"/>
    <property type="project" value="TreeGrafter"/>
</dbReference>
<dbReference type="AlphaFoldDB" id="B9KZF9"/>
<proteinExistence type="predicted"/>
<dbReference type="PANTHER" id="PTHR30575">
    <property type="entry name" value="PEPTIDASE M20"/>
    <property type="match status" value="1"/>
</dbReference>
<dbReference type="EMBL" id="CP001275">
    <property type="protein sequence ID" value="ACM06384.1"/>
    <property type="molecule type" value="Genomic_DNA"/>
</dbReference>
<keyword evidence="1 2" id="KW-0378">Hydrolase</keyword>
<dbReference type="GO" id="GO:0046657">
    <property type="term" value="P:folic acid catabolic process"/>
    <property type="evidence" value="ECO:0007669"/>
    <property type="project" value="TreeGrafter"/>
</dbReference>
<dbReference type="Pfam" id="PF01546">
    <property type="entry name" value="Peptidase_M20"/>
    <property type="match status" value="1"/>
</dbReference>
<dbReference type="RefSeq" id="WP_012642258.1">
    <property type="nucleotide sequence ID" value="NC_011959.1"/>
</dbReference>
<dbReference type="STRING" id="309801.trd_0879"/>
<evidence type="ECO:0000313" key="2">
    <source>
        <dbReference type="EMBL" id="ACM06384.1"/>
    </source>
</evidence>
<gene>
    <name evidence="2" type="ordered locus">trd_0879</name>
</gene>
<dbReference type="InterPro" id="IPR052030">
    <property type="entry name" value="Peptidase_M20/M20A_hydrolases"/>
</dbReference>
<dbReference type="GO" id="GO:0071713">
    <property type="term" value="F:para-aminobenzoyl-glutamate hydrolase activity"/>
    <property type="evidence" value="ECO:0007669"/>
    <property type="project" value="TreeGrafter"/>
</dbReference>
<dbReference type="EC" id="3.4.-.-" evidence="2"/>
<keyword evidence="3" id="KW-1185">Reference proteome</keyword>
<dbReference type="InterPro" id="IPR036264">
    <property type="entry name" value="Bact_exopeptidase_dim_dom"/>
</dbReference>
<dbReference type="KEGG" id="tro:trd_0879"/>
<dbReference type="GO" id="GO:0005737">
    <property type="term" value="C:cytoplasm"/>
    <property type="evidence" value="ECO:0007669"/>
    <property type="project" value="TreeGrafter"/>
</dbReference>